<dbReference type="Gene3D" id="2.10.70.10">
    <property type="entry name" value="Complement Module, domain 1"/>
    <property type="match status" value="3"/>
</dbReference>
<dbReference type="FunFam" id="3.10.250.10:FF:000011">
    <property type="entry name" value="Scavenger receptor class A member 5"/>
    <property type="match status" value="1"/>
</dbReference>
<dbReference type="SUPFAM" id="SSF56487">
    <property type="entry name" value="SRCR-like"/>
    <property type="match status" value="3"/>
</dbReference>
<protein>
    <submittedName>
        <fullName evidence="10">Uncharacterized protein</fullName>
    </submittedName>
</protein>
<feature type="domain" description="SRCR" evidence="8">
    <location>
        <begin position="136"/>
        <end position="173"/>
    </location>
</feature>
<evidence type="ECO:0000256" key="5">
    <source>
        <dbReference type="PROSITE-ProRule" id="PRU00302"/>
    </source>
</evidence>
<dbReference type="Gene3D" id="3.10.250.10">
    <property type="entry name" value="SRCR-like domain"/>
    <property type="match status" value="3"/>
</dbReference>
<feature type="disulfide bond" evidence="4">
    <location>
        <begin position="143"/>
        <end position="153"/>
    </location>
</feature>
<evidence type="ECO:0000256" key="1">
    <source>
        <dbReference type="ARBA" id="ARBA00022729"/>
    </source>
</evidence>
<feature type="compositionally biased region" description="Low complexity" evidence="6">
    <location>
        <begin position="98"/>
        <end position="125"/>
    </location>
</feature>
<feature type="disulfide bond" evidence="5">
    <location>
        <begin position="490"/>
        <end position="517"/>
    </location>
</feature>
<dbReference type="eggNOG" id="KOG4297">
    <property type="taxonomic scope" value="Eukaryota"/>
</dbReference>
<evidence type="ECO:0000259" key="9">
    <source>
        <dbReference type="PROSITE" id="PS50923"/>
    </source>
</evidence>
<dbReference type="EnsemblMetazoa" id="Aqu2.1.11073_001">
    <property type="protein sequence ID" value="Aqu2.1.11073_001"/>
    <property type="gene ID" value="Aqu2.1.11073"/>
</dbReference>
<feature type="domain" description="Sushi" evidence="9">
    <location>
        <begin position="388"/>
        <end position="460"/>
    </location>
</feature>
<dbReference type="InterPro" id="IPR000436">
    <property type="entry name" value="Sushi_SCR_CCP_dom"/>
</dbReference>
<evidence type="ECO:0000256" key="4">
    <source>
        <dbReference type="PROSITE-ProRule" id="PRU00196"/>
    </source>
</evidence>
<proteinExistence type="predicted"/>
<dbReference type="CDD" id="cd00033">
    <property type="entry name" value="CCP"/>
    <property type="match status" value="3"/>
</dbReference>
<dbReference type="AlphaFoldDB" id="A0A1X7T9H6"/>
<keyword evidence="1" id="KW-0732">Signal</keyword>
<evidence type="ECO:0000256" key="6">
    <source>
        <dbReference type="SAM" id="MobiDB-lite"/>
    </source>
</evidence>
<feature type="disulfide bond" evidence="5">
    <location>
        <begin position="549"/>
        <end position="576"/>
    </location>
</feature>
<evidence type="ECO:0000256" key="7">
    <source>
        <dbReference type="SAM" id="Phobius"/>
    </source>
</evidence>
<feature type="domain" description="SRCR" evidence="8">
    <location>
        <begin position="288"/>
        <end position="391"/>
    </location>
</feature>
<reference evidence="10" key="1">
    <citation type="submission" date="2017-05" db="UniProtKB">
        <authorList>
            <consortium name="EnsemblMetazoa"/>
        </authorList>
    </citation>
    <scope>IDENTIFICATION</scope>
</reference>
<keyword evidence="7" id="KW-0472">Membrane</keyword>
<feature type="domain" description="SRCR" evidence="8">
    <location>
        <begin position="182"/>
        <end position="284"/>
    </location>
</feature>
<keyword evidence="7" id="KW-1133">Transmembrane helix</keyword>
<feature type="region of interest" description="Disordered" evidence="6">
    <location>
        <begin position="51"/>
        <end position="126"/>
    </location>
</feature>
<dbReference type="FunFam" id="3.10.250.10:FF:000005">
    <property type="entry name" value="Neurotrypsin isoform A"/>
    <property type="match status" value="1"/>
</dbReference>
<dbReference type="InterPro" id="IPR001190">
    <property type="entry name" value="SRCR"/>
</dbReference>
<keyword evidence="5" id="KW-0768">Sushi</keyword>
<dbReference type="SMART" id="SM00032">
    <property type="entry name" value="CCP"/>
    <property type="match status" value="3"/>
</dbReference>
<feature type="compositionally biased region" description="Basic residues" evidence="6">
    <location>
        <begin position="53"/>
        <end position="65"/>
    </location>
</feature>
<dbReference type="SMART" id="SM00202">
    <property type="entry name" value="SR"/>
    <property type="match status" value="3"/>
</dbReference>
<feature type="compositionally biased region" description="Polar residues" evidence="6">
    <location>
        <begin position="78"/>
        <end position="97"/>
    </location>
</feature>
<dbReference type="SUPFAM" id="SSF57535">
    <property type="entry name" value="Complement control module/SCR domain"/>
    <property type="match status" value="3"/>
</dbReference>
<sequence>MKSSTAAKQQKEGGAGESSGGELAAPIQAGRYRLCLEKEPDKFAEHIVVKAKANIKTKRKRRKRQSPPPPSLQSRTTVASISEQSRPQKLTSTPRLNSSSSTHQHQISILSDQSLTSTGGVSSTTRHSISRDQDLIWFSNVQCNGSESSIFDCPHQLSGDTCTSANDASVICTNIPINRYPVRLSDGINDHSGRVEIFYNNEWGTVCDNHWTMNEANVVCRELGFPGAQDGGALGGSVSTAGNGHIWLSKINCQGNEYFLHQCSHDPYGNNSCQHVNDARVICKANFLNVTLHGPTPSAGRVSINYNGQGWGTICDTFWSIKDADVVCRMIGYKSATNNYTHAIPYGQGAGTIWLNDVICTGTENTLFECSYSGFGIHNCHHNHDVGVSCSRSAVCYGFSGTIANSTSVSISQGPSKVTGRYSEGTIVSYSCIDHFAPLDGHNTVQCTSSGTWSPNVPQCAVSCPSLGKPSNGALSTTATSPGVVVTLYCNDGFMLHGTPNITCLVNGYWSSTLATCDQLICPNLPLVPHLVIENNAAYTPGSVITFSCEAGFVVSGNRAILCDKTGHWNSTLPSCILSTSSSTLQPSVRSTSATIKLSTTSSTLVVNSSSFYPGPSIAAHSSENKKTLIGSLVGVGVIILIIIIIILAAVYLIVK</sequence>
<dbReference type="OrthoDB" id="17569at2759"/>
<evidence type="ECO:0000256" key="2">
    <source>
        <dbReference type="ARBA" id="ARBA00023157"/>
    </source>
</evidence>
<dbReference type="InterPro" id="IPR035976">
    <property type="entry name" value="Sushi/SCR/CCP_sf"/>
</dbReference>
<feature type="transmembrane region" description="Helical" evidence="7">
    <location>
        <begin position="629"/>
        <end position="655"/>
    </location>
</feature>
<dbReference type="Pfam" id="PF00084">
    <property type="entry name" value="Sushi"/>
    <property type="match status" value="3"/>
</dbReference>
<dbReference type="InterPro" id="IPR036772">
    <property type="entry name" value="SRCR-like_dom_sf"/>
</dbReference>
<dbReference type="Pfam" id="PF00530">
    <property type="entry name" value="SRCR"/>
    <property type="match status" value="3"/>
</dbReference>
<name>A0A1X7T9H6_AMPQE</name>
<evidence type="ECO:0000256" key="3">
    <source>
        <dbReference type="ARBA" id="ARBA00023180"/>
    </source>
</evidence>
<keyword evidence="3" id="KW-0325">Glycoprotein</keyword>
<accession>A0A1X7T9H6</accession>
<dbReference type="PROSITE" id="PS00420">
    <property type="entry name" value="SRCR_1"/>
    <property type="match status" value="1"/>
</dbReference>
<feature type="domain" description="Sushi" evidence="9">
    <location>
        <begin position="462"/>
        <end position="519"/>
    </location>
</feature>
<organism evidence="10">
    <name type="scientific">Amphimedon queenslandica</name>
    <name type="common">Sponge</name>
    <dbReference type="NCBI Taxonomy" id="400682"/>
    <lineage>
        <taxon>Eukaryota</taxon>
        <taxon>Metazoa</taxon>
        <taxon>Porifera</taxon>
        <taxon>Demospongiae</taxon>
        <taxon>Heteroscleromorpha</taxon>
        <taxon>Haplosclerida</taxon>
        <taxon>Niphatidae</taxon>
        <taxon>Amphimedon</taxon>
    </lineage>
</organism>
<keyword evidence="7" id="KW-0812">Transmembrane</keyword>
<evidence type="ECO:0000313" key="10">
    <source>
        <dbReference type="EnsemblMetazoa" id="Aqu2.1.11073_001"/>
    </source>
</evidence>
<dbReference type="PRINTS" id="PR00258">
    <property type="entry name" value="SPERACTRCPTR"/>
</dbReference>
<feature type="disulfide bond" evidence="4">
    <location>
        <begin position="360"/>
        <end position="370"/>
    </location>
</feature>
<dbReference type="PANTHER" id="PTHR48071">
    <property type="entry name" value="SRCR DOMAIN-CONTAINING PROTEIN"/>
    <property type="match status" value="1"/>
</dbReference>
<feature type="domain" description="Sushi" evidence="9">
    <location>
        <begin position="520"/>
        <end position="578"/>
    </location>
</feature>
<comment type="caution">
    <text evidence="4">Lacks conserved residue(s) required for the propagation of feature annotation.</text>
</comment>
<evidence type="ECO:0000259" key="8">
    <source>
        <dbReference type="PROSITE" id="PS50287"/>
    </source>
</evidence>
<dbReference type="InParanoid" id="A0A1X7T9H6"/>
<dbReference type="PROSITE" id="PS50923">
    <property type="entry name" value="SUSHI"/>
    <property type="match status" value="3"/>
</dbReference>
<dbReference type="GO" id="GO:0016020">
    <property type="term" value="C:membrane"/>
    <property type="evidence" value="ECO:0007669"/>
    <property type="project" value="InterPro"/>
</dbReference>
<feature type="disulfide bond" evidence="4">
    <location>
        <begin position="253"/>
        <end position="263"/>
    </location>
</feature>
<dbReference type="STRING" id="400682.A0A1X7T9H6"/>
<dbReference type="PANTHER" id="PTHR48071:SF18">
    <property type="entry name" value="DELETED IN MALIGNANT BRAIN TUMORS 1 PROTEIN-RELATED"/>
    <property type="match status" value="1"/>
</dbReference>
<dbReference type="PROSITE" id="PS50287">
    <property type="entry name" value="SRCR_2"/>
    <property type="match status" value="3"/>
</dbReference>
<feature type="region of interest" description="Disordered" evidence="6">
    <location>
        <begin position="1"/>
        <end position="24"/>
    </location>
</feature>
<keyword evidence="2 4" id="KW-1015">Disulfide bond</keyword>